<dbReference type="EMBL" id="DSXI01000229">
    <property type="protein sequence ID" value="HGS04891.1"/>
    <property type="molecule type" value="Genomic_DNA"/>
</dbReference>
<dbReference type="AlphaFoldDB" id="A0A7V4LCG5"/>
<name>A0A7V4LCG5_9BACT</name>
<evidence type="ECO:0000256" key="1">
    <source>
        <dbReference type="SAM" id="MobiDB-lite"/>
    </source>
</evidence>
<sequence length="122" mass="13766">MGSDRAGRAMSHVLDAVDVETYLVCASAHEGRELARLLGREMNLGDVDVMFEEFDGYGVRVRLRPPPELPPDRRPESPGPRCRTQTEAPEARQRRHRDIPSRGRAPPSPAPPGRLRRFARCR</sequence>
<evidence type="ECO:0000313" key="2">
    <source>
        <dbReference type="EMBL" id="HGS04891.1"/>
    </source>
</evidence>
<comment type="caution">
    <text evidence="2">The sequence shown here is derived from an EMBL/GenBank/DDBJ whole genome shotgun (WGS) entry which is preliminary data.</text>
</comment>
<reference evidence="2" key="1">
    <citation type="journal article" date="2020" name="mSystems">
        <title>Genome- and Community-Level Interaction Insights into Carbon Utilization and Element Cycling Functions of Hydrothermarchaeota in Hydrothermal Sediment.</title>
        <authorList>
            <person name="Zhou Z."/>
            <person name="Liu Y."/>
            <person name="Xu W."/>
            <person name="Pan J."/>
            <person name="Luo Z.H."/>
            <person name="Li M."/>
        </authorList>
    </citation>
    <scope>NUCLEOTIDE SEQUENCE [LARGE SCALE GENOMIC DNA]</scope>
    <source>
        <strain evidence="2">SpSt-548</strain>
    </source>
</reference>
<gene>
    <name evidence="2" type="ORF">ENT08_04015</name>
</gene>
<accession>A0A7V4LCG5</accession>
<proteinExistence type="predicted"/>
<organism evidence="2">
    <name type="scientific">Desulfobacca acetoxidans</name>
    <dbReference type="NCBI Taxonomy" id="60893"/>
    <lineage>
        <taxon>Bacteria</taxon>
        <taxon>Pseudomonadati</taxon>
        <taxon>Thermodesulfobacteriota</taxon>
        <taxon>Desulfobaccia</taxon>
        <taxon>Desulfobaccales</taxon>
        <taxon>Desulfobaccaceae</taxon>
        <taxon>Desulfobacca</taxon>
    </lineage>
</organism>
<protein>
    <submittedName>
        <fullName evidence="2">Uncharacterized protein</fullName>
    </submittedName>
</protein>
<feature type="region of interest" description="Disordered" evidence="1">
    <location>
        <begin position="61"/>
        <end position="122"/>
    </location>
</feature>